<dbReference type="PANTHER" id="PTHR48104">
    <property type="entry name" value="METACASPASE-4"/>
    <property type="match status" value="1"/>
</dbReference>
<dbReference type="PANTHER" id="PTHR48104:SF30">
    <property type="entry name" value="METACASPASE-1"/>
    <property type="match status" value="1"/>
</dbReference>
<dbReference type="EMBL" id="JBHZOL010000055">
    <property type="protein sequence ID" value="MFE4106183.1"/>
    <property type="molecule type" value="Genomic_DNA"/>
</dbReference>
<dbReference type="Pfam" id="PF14326">
    <property type="entry name" value="DUF4384"/>
    <property type="match status" value="1"/>
</dbReference>
<dbReference type="InterPro" id="IPR029030">
    <property type="entry name" value="Caspase-like_dom_sf"/>
</dbReference>
<dbReference type="InterPro" id="IPR011600">
    <property type="entry name" value="Pept_C14_caspase"/>
</dbReference>
<evidence type="ECO:0000313" key="3">
    <source>
        <dbReference type="EMBL" id="MFE4106183.1"/>
    </source>
</evidence>
<accession>A0ABW6IDE0</accession>
<keyword evidence="4" id="KW-1185">Reference proteome</keyword>
<dbReference type="InterPro" id="IPR050452">
    <property type="entry name" value="Metacaspase"/>
</dbReference>
<feature type="domain" description="Peptidase C14 caspase" evidence="1">
    <location>
        <begin position="49"/>
        <end position="320"/>
    </location>
</feature>
<comment type="caution">
    <text evidence="3">The sequence shown here is derived from an EMBL/GenBank/DDBJ whole genome shotgun (WGS) entry which is preliminary data.</text>
</comment>
<dbReference type="Pfam" id="PF00656">
    <property type="entry name" value="Peptidase_C14"/>
    <property type="match status" value="1"/>
</dbReference>
<sequence>MLSKLVGMIKRRHLLQFAAASLTALGWNQLTLKRLGDRYGRVLAQPTSRKLALLVGINQYPESGLIPPLYGCLNDVELQYHLLVHRFGFNPQNILKVTDAQATRTGILQAFEEHLIKQARPDDVVVFHYSGHGSRVLDPDRDHADGLNSTLVPVDAVLPPGFPQQGGIVADITGHTLFLLMAALPTDQVTFVLDSCHAGGGTRGNLRVRSRSGGAQLEMSEAERAYQAQWLTRLNLSPADFIARRRQGIAQGAAIAAAKRDQLAADAPFEDFFAGAFTYTLTQYLWQQPTDEAFVSAIANVARTTTRLSLSEQEPQLEMLLTANRQAPVYFLAKQTPPAEAVITKVEGTQAEVWLGGLEPNSLAAFQQAAVLSAVNLAGESQGLVQIVSRQGLVAEARLLQAIAPGSLLQEQARSIPATVALRIGLHESLGDQLADVRTALQGLSRIQPMALQQQAVDYILARFSPDLAQASGGGFASGSLGLFSPAMVPIPGSFGAADETATAAVERLQAKLRSLLAARLVKLTLNTHTSRLDIAVTMTPVNQSQPFVTQAMTVRGGGAVAPQPSITQLPLETAIEFFIHNREPQDLYLSVLVIDATGEITVIFPNQWTTLAAVTRLRAGEIMRLPDPSRDSFQIVTQPPLGATEVLMIASTNPLDEALRALRNLAAQSSQSRGPVALSEPTAVIDSLLNDLSGKTRGRPSELPSNNLLDTRQLAALSITFEVV</sequence>
<evidence type="ECO:0000259" key="2">
    <source>
        <dbReference type="Pfam" id="PF14326"/>
    </source>
</evidence>
<name>A0ABW6IDE0_9CYAN</name>
<dbReference type="InterPro" id="IPR025493">
    <property type="entry name" value="DUF4384"/>
</dbReference>
<protein>
    <submittedName>
        <fullName evidence="3">Caspase family protein</fullName>
    </submittedName>
</protein>
<feature type="domain" description="DUF4384" evidence="2">
    <location>
        <begin position="573"/>
        <end position="655"/>
    </location>
</feature>
<evidence type="ECO:0000259" key="1">
    <source>
        <dbReference type="Pfam" id="PF00656"/>
    </source>
</evidence>
<proteinExistence type="predicted"/>
<reference evidence="3 4" key="1">
    <citation type="submission" date="2024-10" db="EMBL/GenBank/DDBJ databases">
        <authorList>
            <person name="Ratan Roy A."/>
            <person name="Morales Sandoval P.H."/>
            <person name="De Los Santos Villalobos S."/>
            <person name="Chakraborty S."/>
            <person name="Mukherjee J."/>
        </authorList>
    </citation>
    <scope>NUCLEOTIDE SEQUENCE [LARGE SCALE GENOMIC DNA]</scope>
    <source>
        <strain evidence="3 4">S1</strain>
    </source>
</reference>
<gene>
    <name evidence="3" type="ORF">ACFVKH_07845</name>
</gene>
<organism evidence="3 4">
    <name type="scientific">Almyronema epifaneia S1</name>
    <dbReference type="NCBI Taxonomy" id="2991925"/>
    <lineage>
        <taxon>Bacteria</taxon>
        <taxon>Bacillati</taxon>
        <taxon>Cyanobacteriota</taxon>
        <taxon>Cyanophyceae</taxon>
        <taxon>Nodosilineales</taxon>
        <taxon>Nodosilineaceae</taxon>
        <taxon>Almyronema</taxon>
        <taxon>Almyronema epifaneia</taxon>
    </lineage>
</organism>
<evidence type="ECO:0000313" key="4">
    <source>
        <dbReference type="Proteomes" id="UP001600165"/>
    </source>
</evidence>
<dbReference type="SUPFAM" id="SSF52129">
    <property type="entry name" value="Caspase-like"/>
    <property type="match status" value="1"/>
</dbReference>
<dbReference type="Proteomes" id="UP001600165">
    <property type="component" value="Unassembled WGS sequence"/>
</dbReference>
<dbReference type="Gene3D" id="3.40.50.1460">
    <property type="match status" value="1"/>
</dbReference>